<feature type="domain" description="RRM" evidence="4">
    <location>
        <begin position="86"/>
        <end position="159"/>
    </location>
</feature>
<dbReference type="PANTHER" id="PTHR23189">
    <property type="entry name" value="RNA RECOGNITION MOTIF-CONTAINING"/>
    <property type="match status" value="1"/>
</dbReference>
<sequence>MDQNHRNPSYPLEPPTKKARVSNNQSPITTFNEAGARVSLAYYDSGDQRSRSPLRQPGLAMERHFGGWGVAHEGVSRPVHESEWSRTLIVRNLPRRVCSDSVRHILERHGYICLFEDSIHINGTALITYFDIRAAIRTYKRTANLEIGGRRIDVDFHEEARMNATLEITLCNSKEAIDERQVQMLFQQYGEIRTVIRVPGIKAYAAIRRLEFFDTRDCIKAQKELHGHRLQGGTIEVEFVETTDVVKCKEERKQVGELKGTKRTYEQANEDMSVGPLPADTNLSISKLPPQPSYSSNGNNNDRVNQRLAEAQKLQRLLSALKPRNPMAPPTLGSQAMRPTPTPTPTSALALTPMESNPQLWNVSIPPAIQPATTRDPRLLRLQLTSMAPLR</sequence>
<dbReference type="InterPro" id="IPR000504">
    <property type="entry name" value="RRM_dom"/>
</dbReference>
<proteinExistence type="predicted"/>
<feature type="region of interest" description="Disordered" evidence="3">
    <location>
        <begin position="321"/>
        <end position="351"/>
    </location>
</feature>
<protein>
    <recommendedName>
        <fullName evidence="4">RRM domain-containing protein</fullName>
    </recommendedName>
</protein>
<dbReference type="SMART" id="SM00360">
    <property type="entry name" value="RRM"/>
    <property type="match status" value="2"/>
</dbReference>
<accession>A0AAW0BK91</accession>
<gene>
    <name evidence="5" type="ORF">VNI00_015484</name>
</gene>
<dbReference type="GO" id="GO:0003723">
    <property type="term" value="F:RNA binding"/>
    <property type="evidence" value="ECO:0007669"/>
    <property type="project" value="UniProtKB-UniRule"/>
</dbReference>
<reference evidence="5 6" key="1">
    <citation type="submission" date="2024-01" db="EMBL/GenBank/DDBJ databases">
        <title>A draft genome for a cacao thread blight-causing isolate of Paramarasmius palmivorus.</title>
        <authorList>
            <person name="Baruah I.K."/>
            <person name="Bukari Y."/>
            <person name="Amoako-Attah I."/>
            <person name="Meinhardt L.W."/>
            <person name="Bailey B.A."/>
            <person name="Cohen S.P."/>
        </authorList>
    </citation>
    <scope>NUCLEOTIDE SEQUENCE [LARGE SCALE GENOMIC DNA]</scope>
    <source>
        <strain evidence="5 6">GH-12</strain>
    </source>
</reference>
<feature type="compositionally biased region" description="Polar residues" evidence="3">
    <location>
        <begin position="293"/>
        <end position="302"/>
    </location>
</feature>
<dbReference type="InterPro" id="IPR012677">
    <property type="entry name" value="Nucleotide-bd_a/b_plait_sf"/>
</dbReference>
<comment type="caution">
    <text evidence="5">The sequence shown here is derived from an EMBL/GenBank/DDBJ whole genome shotgun (WGS) entry which is preliminary data.</text>
</comment>
<dbReference type="InterPro" id="IPR035979">
    <property type="entry name" value="RBD_domain_sf"/>
</dbReference>
<dbReference type="Gene3D" id="3.30.70.330">
    <property type="match status" value="2"/>
</dbReference>
<evidence type="ECO:0000313" key="6">
    <source>
        <dbReference type="Proteomes" id="UP001383192"/>
    </source>
</evidence>
<keyword evidence="1 2" id="KW-0694">RNA-binding</keyword>
<dbReference type="PROSITE" id="PS50102">
    <property type="entry name" value="RRM"/>
    <property type="match status" value="1"/>
</dbReference>
<evidence type="ECO:0000256" key="1">
    <source>
        <dbReference type="ARBA" id="ARBA00022884"/>
    </source>
</evidence>
<keyword evidence="6" id="KW-1185">Reference proteome</keyword>
<organism evidence="5 6">
    <name type="scientific">Paramarasmius palmivorus</name>
    <dbReference type="NCBI Taxonomy" id="297713"/>
    <lineage>
        <taxon>Eukaryota</taxon>
        <taxon>Fungi</taxon>
        <taxon>Dikarya</taxon>
        <taxon>Basidiomycota</taxon>
        <taxon>Agaricomycotina</taxon>
        <taxon>Agaricomycetes</taxon>
        <taxon>Agaricomycetidae</taxon>
        <taxon>Agaricales</taxon>
        <taxon>Marasmiineae</taxon>
        <taxon>Marasmiaceae</taxon>
        <taxon>Paramarasmius</taxon>
    </lineage>
</organism>
<feature type="region of interest" description="Disordered" evidence="3">
    <location>
        <begin position="1"/>
        <end position="28"/>
    </location>
</feature>
<dbReference type="AlphaFoldDB" id="A0AAW0BK91"/>
<evidence type="ECO:0000313" key="5">
    <source>
        <dbReference type="EMBL" id="KAK7026711.1"/>
    </source>
</evidence>
<dbReference type="EMBL" id="JAYKXP010000101">
    <property type="protein sequence ID" value="KAK7026711.1"/>
    <property type="molecule type" value="Genomic_DNA"/>
</dbReference>
<evidence type="ECO:0000259" key="4">
    <source>
        <dbReference type="PROSITE" id="PS50102"/>
    </source>
</evidence>
<evidence type="ECO:0000256" key="2">
    <source>
        <dbReference type="PROSITE-ProRule" id="PRU00176"/>
    </source>
</evidence>
<name>A0AAW0BK91_9AGAR</name>
<feature type="region of interest" description="Disordered" evidence="3">
    <location>
        <begin position="259"/>
        <end position="302"/>
    </location>
</feature>
<evidence type="ECO:0000256" key="3">
    <source>
        <dbReference type="SAM" id="MobiDB-lite"/>
    </source>
</evidence>
<dbReference type="SUPFAM" id="SSF54928">
    <property type="entry name" value="RNA-binding domain, RBD"/>
    <property type="match status" value="1"/>
</dbReference>
<dbReference type="Proteomes" id="UP001383192">
    <property type="component" value="Unassembled WGS sequence"/>
</dbReference>